<evidence type="ECO:0000313" key="3">
    <source>
        <dbReference type="Proteomes" id="UP000070578"/>
    </source>
</evidence>
<keyword evidence="1" id="KW-1277">Toxin-antitoxin system</keyword>
<dbReference type="InterPro" id="IPR035093">
    <property type="entry name" value="RelE/ParE_toxin_dom_sf"/>
</dbReference>
<reference evidence="2 3" key="2">
    <citation type="submission" date="2016-03" db="EMBL/GenBank/DDBJ databases">
        <title>New uncultured bacterium of the family Gallionellaceae from acid mine drainage: description and reconstruction of genome based on metagenomic analysis of microbial community.</title>
        <authorList>
            <person name="Kadnikov V."/>
            <person name="Ivasenko D."/>
            <person name="Beletsky A."/>
            <person name="Mardanov A."/>
            <person name="Danilova E."/>
            <person name="Pimenov N."/>
            <person name="Karnachuk O."/>
            <person name="Ravin N."/>
        </authorList>
    </citation>
    <scope>NUCLEOTIDE SEQUENCE [LARGE SCALE GENOMIC DNA]</scope>
    <source>
        <strain evidence="2">ShG14-8</strain>
    </source>
</reference>
<sequence length="98" mass="11396">MAYRLKFSTRALRETGKAQEWYELQSPGLGEEFIAAMELQLKRLEQAPLLYAEVIPSVRRALLPRFPYGLFYAVRGDLVHILAVLHDARNPSRWPKNR</sequence>
<dbReference type="EMBL" id="LSLI01000190">
    <property type="protein sequence ID" value="KXS30600.1"/>
    <property type="molecule type" value="Genomic_DNA"/>
</dbReference>
<dbReference type="AlphaFoldDB" id="A0A139BNP2"/>
<dbReference type="Pfam" id="PF05016">
    <property type="entry name" value="ParE_toxin"/>
    <property type="match status" value="1"/>
</dbReference>
<protein>
    <submittedName>
        <fullName evidence="2">Toxin, RelE family protein</fullName>
    </submittedName>
</protein>
<evidence type="ECO:0000313" key="2">
    <source>
        <dbReference type="EMBL" id="KXS30600.1"/>
    </source>
</evidence>
<comment type="caution">
    <text evidence="2">The sequence shown here is derived from an EMBL/GenBank/DDBJ whole genome shotgun (WGS) entry which is preliminary data.</text>
</comment>
<dbReference type="InterPro" id="IPR007712">
    <property type="entry name" value="RelE/ParE_toxin"/>
</dbReference>
<reference evidence="2 3" key="1">
    <citation type="submission" date="2016-02" db="EMBL/GenBank/DDBJ databases">
        <authorList>
            <person name="Wen L."/>
            <person name="He K."/>
            <person name="Yang H."/>
        </authorList>
    </citation>
    <scope>NUCLEOTIDE SEQUENCE [LARGE SCALE GENOMIC DNA]</scope>
    <source>
        <strain evidence="2">ShG14-8</strain>
    </source>
</reference>
<proteinExistence type="predicted"/>
<dbReference type="Gene3D" id="3.30.2310.20">
    <property type="entry name" value="RelE-like"/>
    <property type="match status" value="1"/>
</dbReference>
<dbReference type="Proteomes" id="UP000070578">
    <property type="component" value="Unassembled WGS sequence"/>
</dbReference>
<accession>A0A139BNP2</accession>
<organism evidence="2 3">
    <name type="scientific">Candidatus Gallionella acididurans</name>
    <dbReference type="NCBI Taxonomy" id="1796491"/>
    <lineage>
        <taxon>Bacteria</taxon>
        <taxon>Pseudomonadati</taxon>
        <taxon>Pseudomonadota</taxon>
        <taxon>Betaproteobacteria</taxon>
        <taxon>Nitrosomonadales</taxon>
        <taxon>Gallionellaceae</taxon>
        <taxon>Gallionella</taxon>
    </lineage>
</organism>
<gene>
    <name evidence="2" type="ORF">AWT59_3277</name>
</gene>
<evidence type="ECO:0000256" key="1">
    <source>
        <dbReference type="ARBA" id="ARBA00022649"/>
    </source>
</evidence>
<name>A0A139BNP2_9PROT</name>